<evidence type="ECO:0000313" key="5">
    <source>
        <dbReference type="Proteomes" id="UP000309215"/>
    </source>
</evidence>
<evidence type="ECO:0000313" key="4">
    <source>
        <dbReference type="EMBL" id="TKD02745.1"/>
    </source>
</evidence>
<feature type="active site" description="Proton acceptor" evidence="2">
    <location>
        <position position="229"/>
    </location>
</feature>
<keyword evidence="1 2" id="KW-0443">Lipid metabolism</keyword>
<accession>A0A4U1J841</accession>
<dbReference type="GO" id="GO:0016042">
    <property type="term" value="P:lipid catabolic process"/>
    <property type="evidence" value="ECO:0007669"/>
    <property type="project" value="UniProtKB-UniRule"/>
</dbReference>
<feature type="short sequence motif" description="GXSXG" evidence="2">
    <location>
        <begin position="78"/>
        <end position="82"/>
    </location>
</feature>
<evidence type="ECO:0000259" key="3">
    <source>
        <dbReference type="PROSITE" id="PS51635"/>
    </source>
</evidence>
<dbReference type="InterPro" id="IPR002641">
    <property type="entry name" value="PNPLA_dom"/>
</dbReference>
<keyword evidence="2" id="KW-0378">Hydrolase</keyword>
<dbReference type="Proteomes" id="UP000309215">
    <property type="component" value="Unassembled WGS sequence"/>
</dbReference>
<organism evidence="4 5">
    <name type="scientific">Polyangium fumosum</name>
    <dbReference type="NCBI Taxonomy" id="889272"/>
    <lineage>
        <taxon>Bacteria</taxon>
        <taxon>Pseudomonadati</taxon>
        <taxon>Myxococcota</taxon>
        <taxon>Polyangia</taxon>
        <taxon>Polyangiales</taxon>
        <taxon>Polyangiaceae</taxon>
        <taxon>Polyangium</taxon>
    </lineage>
</organism>
<sequence>MYRQGPEFPLQPFHPSTPVASWMTPTPHPGYPVRWRARVMEIRNLVFEGGGMKGIAYAGAIAELERRGLLGGVTQVAGASAGAITAAFLAVGVDAAELEKILRETDFSDFIDGRGWLIGDAKRLLDSYGVNPGKTAEDWIRNQIAHLTERLTGRPQPDLTFAELAGLVAAYPGRARGLYVVTTNLSQRMTEVFSAASHPDVPLYKAVRISMSIPLFFEAYPFNGDLYVDGGVSWNYPIDLFDRLRKTPVLGDQPRGPAVEEGTLGFCLGTKAENEAASKDWRLPRMEIHEFKDYAKALVSFILTSSTLLHLDEAALARTIFIDDAGVSTTEFKLPKATQDMLVANGAAATKAWFDRG</sequence>
<dbReference type="PANTHER" id="PTHR46394:SF1">
    <property type="entry name" value="PNPLA DOMAIN-CONTAINING PROTEIN"/>
    <property type="match status" value="1"/>
</dbReference>
<protein>
    <submittedName>
        <fullName evidence="4">Patatin</fullName>
    </submittedName>
</protein>
<gene>
    <name evidence="4" type="ORF">E8A74_27990</name>
</gene>
<name>A0A4U1J841_9BACT</name>
<feature type="active site" description="Nucleophile" evidence="2">
    <location>
        <position position="80"/>
    </location>
</feature>
<dbReference type="SUPFAM" id="SSF52151">
    <property type="entry name" value="FabD/lysophospholipase-like"/>
    <property type="match status" value="1"/>
</dbReference>
<dbReference type="Pfam" id="PF01734">
    <property type="entry name" value="Patatin"/>
    <property type="match status" value="1"/>
</dbReference>
<keyword evidence="5" id="KW-1185">Reference proteome</keyword>
<proteinExistence type="predicted"/>
<feature type="short sequence motif" description="GXGXXG" evidence="2">
    <location>
        <begin position="49"/>
        <end position="54"/>
    </location>
</feature>
<dbReference type="InterPro" id="IPR016035">
    <property type="entry name" value="Acyl_Trfase/lysoPLipase"/>
</dbReference>
<reference evidence="4 5" key="1">
    <citation type="submission" date="2019-04" db="EMBL/GenBank/DDBJ databases">
        <authorList>
            <person name="Li Y."/>
            <person name="Wang J."/>
        </authorList>
    </citation>
    <scope>NUCLEOTIDE SEQUENCE [LARGE SCALE GENOMIC DNA]</scope>
    <source>
        <strain evidence="4 5">DSM 14668</strain>
    </source>
</reference>
<dbReference type="PROSITE" id="PS51635">
    <property type="entry name" value="PNPLA"/>
    <property type="match status" value="1"/>
</dbReference>
<dbReference type="PANTHER" id="PTHR46394">
    <property type="entry name" value="ANNEXIN"/>
    <property type="match status" value="1"/>
</dbReference>
<feature type="domain" description="PNPLA" evidence="3">
    <location>
        <begin position="45"/>
        <end position="242"/>
    </location>
</feature>
<keyword evidence="2" id="KW-0442">Lipid degradation</keyword>
<dbReference type="EMBL" id="SSMQ01000033">
    <property type="protein sequence ID" value="TKD02745.1"/>
    <property type="molecule type" value="Genomic_DNA"/>
</dbReference>
<comment type="caution">
    <text evidence="4">The sequence shown here is derived from an EMBL/GenBank/DDBJ whole genome shotgun (WGS) entry which is preliminary data.</text>
</comment>
<dbReference type="Gene3D" id="3.40.1090.10">
    <property type="entry name" value="Cytosolic phospholipase A2 catalytic domain"/>
    <property type="match status" value="2"/>
</dbReference>
<dbReference type="AlphaFoldDB" id="A0A4U1J841"/>
<dbReference type="GO" id="GO:0016787">
    <property type="term" value="F:hydrolase activity"/>
    <property type="evidence" value="ECO:0007669"/>
    <property type="project" value="UniProtKB-UniRule"/>
</dbReference>
<evidence type="ECO:0000256" key="1">
    <source>
        <dbReference type="ARBA" id="ARBA00023098"/>
    </source>
</evidence>
<dbReference type="InterPro" id="IPR052580">
    <property type="entry name" value="Lipid_Hydrolase"/>
</dbReference>
<dbReference type="CDD" id="cd07207">
    <property type="entry name" value="Pat_ExoU_VipD_like"/>
    <property type="match status" value="1"/>
</dbReference>
<feature type="short sequence motif" description="DGA/G" evidence="2">
    <location>
        <begin position="229"/>
        <end position="231"/>
    </location>
</feature>
<evidence type="ECO:0000256" key="2">
    <source>
        <dbReference type="PROSITE-ProRule" id="PRU01161"/>
    </source>
</evidence>
<dbReference type="OrthoDB" id="5290098at2"/>